<feature type="region of interest" description="Disordered" evidence="1">
    <location>
        <begin position="209"/>
        <end position="246"/>
    </location>
</feature>
<evidence type="ECO:0000313" key="2">
    <source>
        <dbReference type="EMBL" id="RNA06255.1"/>
    </source>
</evidence>
<dbReference type="Proteomes" id="UP000276133">
    <property type="component" value="Unassembled WGS sequence"/>
</dbReference>
<reference evidence="2 3" key="1">
    <citation type="journal article" date="2018" name="Sci. Rep.">
        <title>Genomic signatures of local adaptation to the degree of environmental predictability in rotifers.</title>
        <authorList>
            <person name="Franch-Gras L."/>
            <person name="Hahn C."/>
            <person name="Garcia-Roger E.M."/>
            <person name="Carmona M.J."/>
            <person name="Serra M."/>
            <person name="Gomez A."/>
        </authorList>
    </citation>
    <scope>NUCLEOTIDE SEQUENCE [LARGE SCALE GENOMIC DNA]</scope>
    <source>
        <strain evidence="2">HYR1</strain>
    </source>
</reference>
<keyword evidence="3" id="KW-1185">Reference proteome</keyword>
<evidence type="ECO:0000256" key="1">
    <source>
        <dbReference type="SAM" id="MobiDB-lite"/>
    </source>
</evidence>
<organism evidence="2 3">
    <name type="scientific">Brachionus plicatilis</name>
    <name type="common">Marine rotifer</name>
    <name type="synonym">Brachionus muelleri</name>
    <dbReference type="NCBI Taxonomy" id="10195"/>
    <lineage>
        <taxon>Eukaryota</taxon>
        <taxon>Metazoa</taxon>
        <taxon>Spiralia</taxon>
        <taxon>Gnathifera</taxon>
        <taxon>Rotifera</taxon>
        <taxon>Eurotatoria</taxon>
        <taxon>Monogononta</taxon>
        <taxon>Pseudotrocha</taxon>
        <taxon>Ploima</taxon>
        <taxon>Brachionidae</taxon>
        <taxon>Brachionus</taxon>
    </lineage>
</organism>
<sequence>MSPISNIAKSTALRQSQKSQNNNVSNLLNEVLKKIDGLVFSFDDFRVTIDLTKTQLNTIENTQNQVFEKIERFDRILANMFTKIEDLEQTQRVATVSWSGQSSFSPELISQAKDQLGIDLTVDSVYNGKNLLALVPFNKNNIKIWHEGTIEPTRTQTPALDPVRINLIKACYMKKLKTVEAFTDNWDSVVKSLRQKCLDAKKYLIKHPEAGDSMDDTNDDSRPLNENQDDQDPIPSNHTPGDESALDQTQIEQQELDYYFVILCINSSFSKLFLTFSHMKNYQNLKDPNIF</sequence>
<protein>
    <submittedName>
        <fullName evidence="2">Uncharacterized protein</fullName>
    </submittedName>
</protein>
<name>A0A3M7Q5P3_BRAPC</name>
<accession>A0A3M7Q5P3</accession>
<dbReference type="AlphaFoldDB" id="A0A3M7Q5P3"/>
<dbReference type="EMBL" id="REGN01007452">
    <property type="protein sequence ID" value="RNA06255.1"/>
    <property type="molecule type" value="Genomic_DNA"/>
</dbReference>
<dbReference type="OrthoDB" id="10179687at2759"/>
<evidence type="ECO:0000313" key="3">
    <source>
        <dbReference type="Proteomes" id="UP000276133"/>
    </source>
</evidence>
<comment type="caution">
    <text evidence="2">The sequence shown here is derived from an EMBL/GenBank/DDBJ whole genome shotgun (WGS) entry which is preliminary data.</text>
</comment>
<proteinExistence type="predicted"/>
<gene>
    <name evidence="2" type="ORF">BpHYR1_004365</name>
</gene>